<reference evidence="1 2" key="1">
    <citation type="submission" date="2012-12" db="EMBL/GenBank/DDBJ databases">
        <title>Novel taxa of Listeriaceae from agricultural environments in the United States.</title>
        <authorList>
            <person name="den Bakker H.C."/>
            <person name="Allred A."/>
            <person name="Warchocki S."/>
            <person name="Wright E.M."/>
            <person name="Burrell A."/>
            <person name="Nightingale K.K."/>
            <person name="Kephart D."/>
            <person name="Wiedmann M."/>
        </authorList>
    </citation>
    <scope>NUCLEOTIDE SEQUENCE [LARGE SCALE GENOMIC DNA]</scope>
    <source>
        <strain evidence="1 2">FSL F6-1183</strain>
    </source>
</reference>
<dbReference type="RefSeq" id="WP_036107604.1">
    <property type="nucleotide sequence ID" value="NZ_AODG01000015.1"/>
</dbReference>
<dbReference type="AlphaFoldDB" id="A0A829R3D6"/>
<proteinExistence type="predicted"/>
<comment type="caution">
    <text evidence="1">The sequence shown here is derived from an EMBL/GenBank/DDBJ whole genome shotgun (WGS) entry which is preliminary data.</text>
</comment>
<dbReference type="Proteomes" id="UP000019251">
    <property type="component" value="Unassembled WGS sequence"/>
</dbReference>
<sequence length="76" mass="8860">MDKDFLSNKDVCIVLGLKRSASQKIIQKLNEELELEGFKTVRGRINKRYFAERYFLNVSEIDNSLKVANQIELQPN</sequence>
<gene>
    <name evidence="1" type="ORF">LMUR_12616</name>
</gene>
<evidence type="ECO:0000313" key="2">
    <source>
        <dbReference type="Proteomes" id="UP000019251"/>
    </source>
</evidence>
<organism evidence="1 2">
    <name type="scientific">Listeria grayi FSL F6-1183</name>
    <dbReference type="NCBI Taxonomy" id="1265827"/>
    <lineage>
        <taxon>Bacteria</taxon>
        <taxon>Bacillati</taxon>
        <taxon>Bacillota</taxon>
        <taxon>Bacilli</taxon>
        <taxon>Bacillales</taxon>
        <taxon>Listeriaceae</taxon>
        <taxon>Listeria</taxon>
    </lineage>
</organism>
<name>A0A829R3D6_LISGR</name>
<dbReference type="EMBL" id="AODG01000015">
    <property type="protein sequence ID" value="EUJ26649.1"/>
    <property type="molecule type" value="Genomic_DNA"/>
</dbReference>
<evidence type="ECO:0000313" key="1">
    <source>
        <dbReference type="EMBL" id="EUJ26649.1"/>
    </source>
</evidence>
<accession>A0A829R3D6</accession>
<protein>
    <submittedName>
        <fullName evidence="1">Uncharacterized protein</fullName>
    </submittedName>
</protein>